<name>A0A835GV48_9MAGN</name>
<dbReference type="EMBL" id="JADFTS010000009">
    <property type="protein sequence ID" value="KAF9587346.1"/>
    <property type="molecule type" value="Genomic_DNA"/>
</dbReference>
<gene>
    <name evidence="2" type="ORF">IFM89_001336</name>
</gene>
<dbReference type="Proteomes" id="UP000631114">
    <property type="component" value="Unassembled WGS sequence"/>
</dbReference>
<organism evidence="2 3">
    <name type="scientific">Coptis chinensis</name>
    <dbReference type="NCBI Taxonomy" id="261450"/>
    <lineage>
        <taxon>Eukaryota</taxon>
        <taxon>Viridiplantae</taxon>
        <taxon>Streptophyta</taxon>
        <taxon>Embryophyta</taxon>
        <taxon>Tracheophyta</taxon>
        <taxon>Spermatophyta</taxon>
        <taxon>Magnoliopsida</taxon>
        <taxon>Ranunculales</taxon>
        <taxon>Ranunculaceae</taxon>
        <taxon>Coptidoideae</taxon>
        <taxon>Coptis</taxon>
    </lineage>
</organism>
<evidence type="ECO:0000313" key="3">
    <source>
        <dbReference type="Proteomes" id="UP000631114"/>
    </source>
</evidence>
<accession>A0A835GV48</accession>
<feature type="compositionally biased region" description="Low complexity" evidence="1">
    <location>
        <begin position="98"/>
        <end position="110"/>
    </location>
</feature>
<comment type="caution">
    <text evidence="2">The sequence shown here is derived from an EMBL/GenBank/DDBJ whole genome shotgun (WGS) entry which is preliminary data.</text>
</comment>
<reference evidence="2 3" key="1">
    <citation type="submission" date="2020-10" db="EMBL/GenBank/DDBJ databases">
        <title>The Coptis chinensis genome and diversification of protoberbering-type alkaloids.</title>
        <authorList>
            <person name="Wang B."/>
            <person name="Shu S."/>
            <person name="Song C."/>
            <person name="Liu Y."/>
        </authorList>
    </citation>
    <scope>NUCLEOTIDE SEQUENCE [LARGE SCALE GENOMIC DNA]</scope>
    <source>
        <strain evidence="2">HL-2020</strain>
        <tissue evidence="2">Leaf</tissue>
    </source>
</reference>
<feature type="non-terminal residue" evidence="2">
    <location>
        <position position="233"/>
    </location>
</feature>
<sequence>HNAKTCKGLPAAKKDKHEKKSQEETQASQASAPVPDEALESIESSQTSSPTQASSSKGAKRVCSKCNHPGHNAKTCQGTAPTEASKAKSATKSTIEIALKSSLQASQASSETPQSTAQPATLTFGPPRAPEQRHTFGDFLSKRSGKSSTSVLEAAELTYTTGGTVRAPIATKRPTPHGPGSTPFMLAGPASQPWVPPRQVGDAPFKATKKILPILAPGPLPTSRKKFQVVRPK</sequence>
<feature type="compositionally biased region" description="Low complexity" evidence="1">
    <location>
        <begin position="44"/>
        <end position="56"/>
    </location>
</feature>
<keyword evidence="3" id="KW-1185">Reference proteome</keyword>
<evidence type="ECO:0000256" key="1">
    <source>
        <dbReference type="SAM" id="MobiDB-lite"/>
    </source>
</evidence>
<feature type="compositionally biased region" description="Polar residues" evidence="1">
    <location>
        <begin position="111"/>
        <end position="121"/>
    </location>
</feature>
<feature type="compositionally biased region" description="Basic and acidic residues" evidence="1">
    <location>
        <begin position="12"/>
        <end position="23"/>
    </location>
</feature>
<dbReference type="AlphaFoldDB" id="A0A835GV48"/>
<proteinExistence type="predicted"/>
<protein>
    <submittedName>
        <fullName evidence="2">Uncharacterized protein</fullName>
    </submittedName>
</protein>
<feature type="compositionally biased region" description="Polar residues" evidence="1">
    <location>
        <begin position="74"/>
        <end position="94"/>
    </location>
</feature>
<evidence type="ECO:0000313" key="2">
    <source>
        <dbReference type="EMBL" id="KAF9587346.1"/>
    </source>
</evidence>
<feature type="region of interest" description="Disordered" evidence="1">
    <location>
        <begin position="1"/>
        <end position="201"/>
    </location>
</feature>